<dbReference type="SMART" id="SM00089">
    <property type="entry name" value="PKD"/>
    <property type="match status" value="1"/>
</dbReference>
<sequence>MRPRVVATSTATLIAAASLSPMAAQAAGQNTIFVNSSSSACTDSGTGTVAAPYCTLQAAADAANPGDVVNVAQGTYAPATITRSGTASAPITFTGNGVRNAIGRLAYAATISVDVSGASYLKFQNFDIMPGSSAAAAVVDGGSDITFSTDWFQAATPAEPSLHVTDGASAVTVQDSIFYEQILVDGGSSGTILTTNRFSDLASNPISVVGAANTAITSNTVYGCGPAVSVTGSATGTSIENNVIGNPATSSTTTCPAPAQAEDGILVDASSASGTTSDYNDVYATGSAYDWAGTTYASAAALYAAAGQAQHDDNSLLGTETTEHSPLINSANSAAIGEQPLDLNGNPRVIDPLVTPTGAGPYNYYDRGAIQFQDPVTLTSRSITASATQAPVGGVVTLHASATDTWSSKFDYQFRINGSNGTLIDGGTSGTATASFSTPGDYAAYLYLAPTNGSPTPVTPAAYVQLVVVPAAPLAPQISATAGPGPYDVIVADSGTTDAWNITGVTYDFGDGTPTQTVATGASSTHTYAKAGTYTITETVTDADGNKATTSTRFSTSALTAGTLINLGSAQTTDVPANSTGIVQAAVGSLPNGTSDLVAATTAGTVEFATGNKNGTTWQSWQQLSQPGVTARWVGIAGMPNGSSQLIEVTSTGSLRHIVRNANGTWQSSGWGTPAGSTGFAHASITAMPDGSTQLLAVTTSGVLMHNIRFANGSWQGWRALSQPGVTIVDAGIAGMPDGSSQIVEVTSTQVMKHDIRYANGRWQPQGWAVPAGGTGIAGVSIAAQPAFSSTSTSLGAVISAVTTQGGVLIGMREANGSWSGWQNWSGTATGLGNFGTAANVTDATQHDTTFLNFAVAGG</sequence>
<keyword evidence="1" id="KW-0732">Signal</keyword>
<dbReference type="SUPFAM" id="SSF51126">
    <property type="entry name" value="Pectin lyase-like"/>
    <property type="match status" value="1"/>
</dbReference>
<dbReference type="PROSITE" id="PS50093">
    <property type="entry name" value="PKD"/>
    <property type="match status" value="1"/>
</dbReference>
<dbReference type="AlphaFoldDB" id="A0A941E3Z5"/>
<dbReference type="RefSeq" id="WP_212515876.1">
    <property type="nucleotide sequence ID" value="NZ_JAGSOH010000001.1"/>
</dbReference>
<dbReference type="Gene3D" id="2.160.20.10">
    <property type="entry name" value="Single-stranded right-handed beta-helix, Pectin lyase-like"/>
    <property type="match status" value="1"/>
</dbReference>
<dbReference type="CDD" id="cd00146">
    <property type="entry name" value="PKD"/>
    <property type="match status" value="1"/>
</dbReference>
<dbReference type="Gene3D" id="2.60.40.10">
    <property type="entry name" value="Immunoglobulins"/>
    <property type="match status" value="1"/>
</dbReference>
<evidence type="ECO:0000313" key="4">
    <source>
        <dbReference type="Proteomes" id="UP000676325"/>
    </source>
</evidence>
<accession>A0A941E3Z5</accession>
<name>A0A941E3Z5_9ACTN</name>
<dbReference type="InterPro" id="IPR000601">
    <property type="entry name" value="PKD_dom"/>
</dbReference>
<organism evidence="3 4">
    <name type="scientific">Actinospica acidithermotolerans</name>
    <dbReference type="NCBI Taxonomy" id="2828514"/>
    <lineage>
        <taxon>Bacteria</taxon>
        <taxon>Bacillati</taxon>
        <taxon>Actinomycetota</taxon>
        <taxon>Actinomycetes</taxon>
        <taxon>Catenulisporales</taxon>
        <taxon>Actinospicaceae</taxon>
        <taxon>Actinospica</taxon>
    </lineage>
</organism>
<dbReference type="Proteomes" id="UP000676325">
    <property type="component" value="Unassembled WGS sequence"/>
</dbReference>
<dbReference type="GO" id="GO:0005975">
    <property type="term" value="P:carbohydrate metabolic process"/>
    <property type="evidence" value="ECO:0007669"/>
    <property type="project" value="UniProtKB-ARBA"/>
</dbReference>
<feature type="domain" description="PKD" evidence="2">
    <location>
        <begin position="472"/>
        <end position="563"/>
    </location>
</feature>
<dbReference type="Pfam" id="PF18911">
    <property type="entry name" value="PKD_4"/>
    <property type="match status" value="1"/>
</dbReference>
<feature type="signal peptide" evidence="1">
    <location>
        <begin position="1"/>
        <end position="26"/>
    </location>
</feature>
<dbReference type="SUPFAM" id="SSF89372">
    <property type="entry name" value="Fucose-specific lectin"/>
    <property type="match status" value="1"/>
</dbReference>
<evidence type="ECO:0000313" key="3">
    <source>
        <dbReference type="EMBL" id="MBR7824721.1"/>
    </source>
</evidence>
<evidence type="ECO:0000256" key="1">
    <source>
        <dbReference type="SAM" id="SignalP"/>
    </source>
</evidence>
<dbReference type="InterPro" id="IPR012334">
    <property type="entry name" value="Pectin_lyas_fold"/>
</dbReference>
<keyword evidence="4" id="KW-1185">Reference proteome</keyword>
<comment type="caution">
    <text evidence="3">The sequence shown here is derived from an EMBL/GenBank/DDBJ whole genome shotgun (WGS) entry which is preliminary data.</text>
</comment>
<dbReference type="EMBL" id="JAGSOH010000001">
    <property type="protein sequence ID" value="MBR7824721.1"/>
    <property type="molecule type" value="Genomic_DNA"/>
</dbReference>
<reference evidence="3" key="1">
    <citation type="submission" date="2021-04" db="EMBL/GenBank/DDBJ databases">
        <title>Genome based classification of Actinospica acidithermotolerans sp. nov., an actinobacterium isolated from an Indonesian hot spring.</title>
        <authorList>
            <person name="Kusuma A.B."/>
            <person name="Putra K.E."/>
            <person name="Nafisah S."/>
            <person name="Loh J."/>
            <person name="Nouioui I."/>
            <person name="Goodfellow M."/>
        </authorList>
    </citation>
    <scope>NUCLEOTIDE SEQUENCE</scope>
    <source>
        <strain evidence="3">MGRD01-02</strain>
    </source>
</reference>
<dbReference type="InterPro" id="IPR039448">
    <property type="entry name" value="Beta_helix"/>
</dbReference>
<gene>
    <name evidence="3" type="ORF">KDK95_00250</name>
</gene>
<protein>
    <submittedName>
        <fullName evidence="3">Right-handed parallel beta-helix repeat-containing protein</fullName>
    </submittedName>
</protein>
<feature type="chain" id="PRO_5036953234" evidence="1">
    <location>
        <begin position="27"/>
        <end position="859"/>
    </location>
</feature>
<proteinExistence type="predicted"/>
<dbReference type="InterPro" id="IPR022409">
    <property type="entry name" value="PKD/Chitinase_dom"/>
</dbReference>
<dbReference type="InterPro" id="IPR035986">
    <property type="entry name" value="PKD_dom_sf"/>
</dbReference>
<dbReference type="InterPro" id="IPR011050">
    <property type="entry name" value="Pectin_lyase_fold/virulence"/>
</dbReference>
<dbReference type="Pfam" id="PF13229">
    <property type="entry name" value="Beta_helix"/>
    <property type="match status" value="1"/>
</dbReference>
<dbReference type="InterPro" id="IPR013783">
    <property type="entry name" value="Ig-like_fold"/>
</dbReference>
<dbReference type="SUPFAM" id="SSF49299">
    <property type="entry name" value="PKD domain"/>
    <property type="match status" value="1"/>
</dbReference>
<evidence type="ECO:0000259" key="2">
    <source>
        <dbReference type="PROSITE" id="PS50093"/>
    </source>
</evidence>